<proteinExistence type="predicted"/>
<accession>A0A540KA41</accession>
<protein>
    <submittedName>
        <fullName evidence="1">Uncharacterized protein</fullName>
    </submittedName>
</protein>
<evidence type="ECO:0000313" key="2">
    <source>
        <dbReference type="Proteomes" id="UP000315295"/>
    </source>
</evidence>
<gene>
    <name evidence="1" type="ORF">C1H46_043362</name>
</gene>
<dbReference type="EMBL" id="VIEB01001613">
    <property type="protein sequence ID" value="TQD71104.1"/>
    <property type="molecule type" value="Genomic_DNA"/>
</dbReference>
<sequence length="81" mass="8974">MDGIIPVISGLLYISASLHLYSPYSTPESGFDFEFGVGERINQFMATLQPTRARADYDYLIKLLLCALDCLVGVEEHSTSL</sequence>
<keyword evidence="2" id="KW-1185">Reference proteome</keyword>
<reference evidence="1 2" key="1">
    <citation type="journal article" date="2019" name="G3 (Bethesda)">
        <title>Sequencing of a Wild Apple (Malus baccata) Genome Unravels the Differences Between Cultivated and Wild Apple Species Regarding Disease Resistance and Cold Tolerance.</title>
        <authorList>
            <person name="Chen X."/>
        </authorList>
    </citation>
    <scope>NUCLEOTIDE SEQUENCE [LARGE SCALE GENOMIC DNA]</scope>
    <source>
        <strain evidence="2">cv. Shandingzi</strain>
        <tissue evidence="1">Leaves</tissue>
    </source>
</reference>
<name>A0A540KA41_MALBA</name>
<organism evidence="1 2">
    <name type="scientific">Malus baccata</name>
    <name type="common">Siberian crab apple</name>
    <name type="synonym">Pyrus baccata</name>
    <dbReference type="NCBI Taxonomy" id="106549"/>
    <lineage>
        <taxon>Eukaryota</taxon>
        <taxon>Viridiplantae</taxon>
        <taxon>Streptophyta</taxon>
        <taxon>Embryophyta</taxon>
        <taxon>Tracheophyta</taxon>
        <taxon>Spermatophyta</taxon>
        <taxon>Magnoliopsida</taxon>
        <taxon>eudicotyledons</taxon>
        <taxon>Gunneridae</taxon>
        <taxon>Pentapetalae</taxon>
        <taxon>rosids</taxon>
        <taxon>fabids</taxon>
        <taxon>Rosales</taxon>
        <taxon>Rosaceae</taxon>
        <taxon>Amygdaloideae</taxon>
        <taxon>Maleae</taxon>
        <taxon>Malus</taxon>
    </lineage>
</organism>
<evidence type="ECO:0000313" key="1">
    <source>
        <dbReference type="EMBL" id="TQD71104.1"/>
    </source>
</evidence>
<comment type="caution">
    <text evidence="1">The sequence shown here is derived from an EMBL/GenBank/DDBJ whole genome shotgun (WGS) entry which is preliminary data.</text>
</comment>
<dbReference type="Proteomes" id="UP000315295">
    <property type="component" value="Unassembled WGS sequence"/>
</dbReference>
<dbReference type="AlphaFoldDB" id="A0A540KA41"/>